<proteinExistence type="predicted"/>
<accession>W2TUB2</accession>
<feature type="non-terminal residue" evidence="1">
    <location>
        <position position="91"/>
    </location>
</feature>
<name>W2TUB2_NECAM</name>
<dbReference type="SUPFAM" id="SSF50494">
    <property type="entry name" value="Trypsin-like serine proteases"/>
    <property type="match status" value="1"/>
</dbReference>
<dbReference type="EMBL" id="KI657893">
    <property type="protein sequence ID" value="ETN84681.1"/>
    <property type="molecule type" value="Genomic_DNA"/>
</dbReference>
<evidence type="ECO:0000313" key="2">
    <source>
        <dbReference type="Proteomes" id="UP000053676"/>
    </source>
</evidence>
<evidence type="ECO:0000313" key="1">
    <source>
        <dbReference type="EMBL" id="ETN84681.1"/>
    </source>
</evidence>
<reference evidence="2" key="1">
    <citation type="journal article" date="2014" name="Nat. Genet.">
        <title>Genome of the human hookworm Necator americanus.</title>
        <authorList>
            <person name="Tang Y.T."/>
            <person name="Gao X."/>
            <person name="Rosa B.A."/>
            <person name="Abubucker S."/>
            <person name="Hallsworth-Pepin K."/>
            <person name="Martin J."/>
            <person name="Tyagi R."/>
            <person name="Heizer E."/>
            <person name="Zhang X."/>
            <person name="Bhonagiri-Palsikar V."/>
            <person name="Minx P."/>
            <person name="Warren W.C."/>
            <person name="Wang Q."/>
            <person name="Zhan B."/>
            <person name="Hotez P.J."/>
            <person name="Sternberg P.W."/>
            <person name="Dougall A."/>
            <person name="Gaze S.T."/>
            <person name="Mulvenna J."/>
            <person name="Sotillo J."/>
            <person name="Ranganathan S."/>
            <person name="Rabelo E.M."/>
            <person name="Wilson R.K."/>
            <person name="Felgner P.L."/>
            <person name="Bethony J."/>
            <person name="Hawdon J.M."/>
            <person name="Gasser R.B."/>
            <person name="Loukas A."/>
            <person name="Mitreva M."/>
        </authorList>
    </citation>
    <scope>NUCLEOTIDE SEQUENCE [LARGE SCALE GENOMIC DNA]</scope>
</reference>
<protein>
    <recommendedName>
        <fullName evidence="3">Peptidase S1 domain-containing protein</fullName>
    </recommendedName>
</protein>
<sequence>ASYRSFFEYRCSGTRDIAILELTADVPEHIHHICLPHMNKKIDISDSSLRMSSFGWGGDRVKMTEKECKSSFPEKLDDTFCTFERPDRNVC</sequence>
<organism evidence="1 2">
    <name type="scientific">Necator americanus</name>
    <name type="common">Human hookworm</name>
    <dbReference type="NCBI Taxonomy" id="51031"/>
    <lineage>
        <taxon>Eukaryota</taxon>
        <taxon>Metazoa</taxon>
        <taxon>Ecdysozoa</taxon>
        <taxon>Nematoda</taxon>
        <taxon>Chromadorea</taxon>
        <taxon>Rhabditida</taxon>
        <taxon>Rhabditina</taxon>
        <taxon>Rhabditomorpha</taxon>
        <taxon>Strongyloidea</taxon>
        <taxon>Ancylostomatidae</taxon>
        <taxon>Bunostominae</taxon>
        <taxon>Necator</taxon>
    </lineage>
</organism>
<dbReference type="OrthoDB" id="6353231at2759"/>
<evidence type="ECO:0008006" key="3">
    <source>
        <dbReference type="Google" id="ProtNLM"/>
    </source>
</evidence>
<gene>
    <name evidence="1" type="ORF">NECAME_17052</name>
</gene>
<dbReference type="STRING" id="51031.W2TUB2"/>
<feature type="non-terminal residue" evidence="1">
    <location>
        <position position="1"/>
    </location>
</feature>
<dbReference type="InterPro" id="IPR009003">
    <property type="entry name" value="Peptidase_S1_PA"/>
</dbReference>
<dbReference type="KEGG" id="nai:NECAME_17052"/>
<keyword evidence="2" id="KW-1185">Reference proteome</keyword>
<dbReference type="Proteomes" id="UP000053676">
    <property type="component" value="Unassembled WGS sequence"/>
</dbReference>
<dbReference type="AlphaFoldDB" id="W2TUB2"/>